<dbReference type="Proteomes" id="UP001209412">
    <property type="component" value="Unassembled WGS sequence"/>
</dbReference>
<evidence type="ECO:0000313" key="3">
    <source>
        <dbReference type="Proteomes" id="UP001209412"/>
    </source>
</evidence>
<evidence type="ECO:0000313" key="4">
    <source>
        <dbReference type="Proteomes" id="UP001242288"/>
    </source>
</evidence>
<dbReference type="RefSeq" id="WP_266260202.1">
    <property type="nucleotide sequence ID" value="NZ_JAMXWF010000028.1"/>
</dbReference>
<reference evidence="2" key="1">
    <citation type="submission" date="2022-06" db="EMBL/GenBank/DDBJ databases">
        <title>PHB producers.</title>
        <authorList>
            <person name="Besaury L."/>
        </authorList>
    </citation>
    <scope>NUCLEOTIDE SEQUENCE</scope>
    <source>
        <strain evidence="2 3">SEWS6</strain>
    </source>
</reference>
<dbReference type="EMBL" id="JAPKHW010000028">
    <property type="protein sequence ID" value="MCX4149288.1"/>
    <property type="molecule type" value="Genomic_DNA"/>
</dbReference>
<keyword evidence="3" id="KW-1185">Reference proteome</keyword>
<name>A0AAP5BIR0_9BURK</name>
<dbReference type="EMBL" id="JAMXWF010000028">
    <property type="protein sequence ID" value="MDQ6411105.1"/>
    <property type="molecule type" value="Genomic_DNA"/>
</dbReference>
<protein>
    <submittedName>
        <fullName evidence="2">Uncharacterized protein</fullName>
    </submittedName>
</protein>
<organism evidence="2 4">
    <name type="scientific">Paraburkholderia madseniana</name>
    <dbReference type="NCBI Taxonomy" id="2599607"/>
    <lineage>
        <taxon>Bacteria</taxon>
        <taxon>Pseudomonadati</taxon>
        <taxon>Pseudomonadota</taxon>
        <taxon>Betaproteobacteria</taxon>
        <taxon>Burkholderiales</taxon>
        <taxon>Burkholderiaceae</taxon>
        <taxon>Paraburkholderia</taxon>
    </lineage>
</organism>
<gene>
    <name evidence="2" type="ORF">NIE36_28440</name>
    <name evidence="1" type="ORF">OSB80_28510</name>
</gene>
<accession>A0AAP5BIR0</accession>
<comment type="caution">
    <text evidence="2">The sequence shown here is derived from an EMBL/GenBank/DDBJ whole genome shotgun (WGS) entry which is preliminary data.</text>
</comment>
<evidence type="ECO:0000313" key="2">
    <source>
        <dbReference type="EMBL" id="MDQ6411105.1"/>
    </source>
</evidence>
<sequence>MVLNVKKIDSTASAIAGYGYGKSIDGTASTSLTTQYQYLIIQYNGTTRYII</sequence>
<dbReference type="AlphaFoldDB" id="A0AAP5BIR0"/>
<evidence type="ECO:0000313" key="1">
    <source>
        <dbReference type="EMBL" id="MCX4149288.1"/>
    </source>
</evidence>
<proteinExistence type="predicted"/>
<dbReference type="Proteomes" id="UP001242288">
    <property type="component" value="Unassembled WGS sequence"/>
</dbReference>